<dbReference type="Pfam" id="PF00756">
    <property type="entry name" value="Esterase"/>
    <property type="match status" value="1"/>
</dbReference>
<dbReference type="Gene3D" id="3.40.50.1820">
    <property type="entry name" value="alpha/beta hydrolase"/>
    <property type="match status" value="1"/>
</dbReference>
<dbReference type="InterPro" id="IPR029058">
    <property type="entry name" value="AB_hydrolase_fold"/>
</dbReference>
<dbReference type="AlphaFoldDB" id="A0A412PAJ4"/>
<gene>
    <name evidence="1" type="ORF">DWX20_09350</name>
</gene>
<reference evidence="1 2" key="1">
    <citation type="submission" date="2018-08" db="EMBL/GenBank/DDBJ databases">
        <title>A genome reference for cultivated species of the human gut microbiota.</title>
        <authorList>
            <person name="Zou Y."/>
            <person name="Xue W."/>
            <person name="Luo G."/>
        </authorList>
    </citation>
    <scope>NUCLEOTIDE SEQUENCE [LARGE SCALE GENOMIC DNA]</scope>
    <source>
        <strain evidence="1 2">AF18-46</strain>
    </source>
</reference>
<organism evidence="1 2">
    <name type="scientific">Solobacterium moorei</name>
    <dbReference type="NCBI Taxonomy" id="102148"/>
    <lineage>
        <taxon>Bacteria</taxon>
        <taxon>Bacillati</taxon>
        <taxon>Bacillota</taxon>
        <taxon>Erysipelotrichia</taxon>
        <taxon>Erysipelotrichales</taxon>
        <taxon>Erysipelotrichaceae</taxon>
        <taxon>Solobacterium</taxon>
    </lineage>
</organism>
<dbReference type="Proteomes" id="UP000284731">
    <property type="component" value="Unassembled WGS sequence"/>
</dbReference>
<proteinExistence type="predicted"/>
<dbReference type="SUPFAM" id="SSF53474">
    <property type="entry name" value="alpha/beta-Hydrolases"/>
    <property type="match status" value="1"/>
</dbReference>
<dbReference type="InterPro" id="IPR000801">
    <property type="entry name" value="Esterase-like"/>
</dbReference>
<dbReference type="RefSeq" id="WP_118765307.1">
    <property type="nucleotide sequence ID" value="NZ_CABJCF010000005.1"/>
</dbReference>
<protein>
    <submittedName>
        <fullName evidence="1">Alpha/beta hydrolase</fullName>
    </submittedName>
</protein>
<dbReference type="PANTHER" id="PTHR48098:SF6">
    <property type="entry name" value="FERRI-BACILLIBACTIN ESTERASE BESA"/>
    <property type="match status" value="1"/>
</dbReference>
<dbReference type="GO" id="GO:0016787">
    <property type="term" value="F:hydrolase activity"/>
    <property type="evidence" value="ECO:0007669"/>
    <property type="project" value="UniProtKB-KW"/>
</dbReference>
<keyword evidence="1" id="KW-0378">Hydrolase</keyword>
<dbReference type="InterPro" id="IPR050583">
    <property type="entry name" value="Mycobacterial_A85_antigen"/>
</dbReference>
<accession>A0A412PAJ4</accession>
<evidence type="ECO:0000313" key="1">
    <source>
        <dbReference type="EMBL" id="RGT53634.1"/>
    </source>
</evidence>
<dbReference type="EMBL" id="QRWX01000005">
    <property type="protein sequence ID" value="RGT53634.1"/>
    <property type="molecule type" value="Genomic_DNA"/>
</dbReference>
<name>A0A412PAJ4_9FIRM</name>
<dbReference type="PANTHER" id="PTHR48098">
    <property type="entry name" value="ENTEROCHELIN ESTERASE-RELATED"/>
    <property type="match status" value="1"/>
</dbReference>
<comment type="caution">
    <text evidence="1">The sequence shown here is derived from an EMBL/GenBank/DDBJ whole genome shotgun (WGS) entry which is preliminary data.</text>
</comment>
<evidence type="ECO:0000313" key="2">
    <source>
        <dbReference type="Proteomes" id="UP000284731"/>
    </source>
</evidence>
<sequence length="265" mass="30858">MGKIEKFALPIEPLHQSPRKVWVYLPDSYATSKKKYPVLYMFDGHNLFYNKTATYGKCWGIKKYLDKQKLDIVIIGQDCNHIGDERLDEYCPFTAEKTFAGIQIQSCGQITGKWFIEKLLPYCQKRYRIHTDRKHVGIAGSSMGGIMSEFMISEYNDYFSKAGCVSPANIFNYHVLCNHIQKKKFKETRVYLDFGSDEERTKKGLVRELDMLLNINHLFTQCGCVTYPNLVVNGTHSEESWEGIFPIMLEFLFPELYKKRSHKKP</sequence>